<gene>
    <name evidence="1" type="ORF">JI435_406020</name>
</gene>
<dbReference type="VEuPathDB" id="FungiDB:JI435_406020"/>
<evidence type="ECO:0000313" key="2">
    <source>
        <dbReference type="Proteomes" id="UP000663193"/>
    </source>
</evidence>
<proteinExistence type="predicted"/>
<dbReference type="Proteomes" id="UP000663193">
    <property type="component" value="Chromosome 4"/>
</dbReference>
<keyword evidence="2" id="KW-1185">Reference proteome</keyword>
<organism evidence="1 2">
    <name type="scientific">Phaeosphaeria nodorum (strain SN15 / ATCC MYA-4574 / FGSC 10173)</name>
    <name type="common">Glume blotch fungus</name>
    <name type="synonym">Parastagonospora nodorum</name>
    <dbReference type="NCBI Taxonomy" id="321614"/>
    <lineage>
        <taxon>Eukaryota</taxon>
        <taxon>Fungi</taxon>
        <taxon>Dikarya</taxon>
        <taxon>Ascomycota</taxon>
        <taxon>Pezizomycotina</taxon>
        <taxon>Dothideomycetes</taxon>
        <taxon>Pleosporomycetidae</taxon>
        <taxon>Pleosporales</taxon>
        <taxon>Pleosporineae</taxon>
        <taxon>Phaeosphaeriaceae</taxon>
        <taxon>Parastagonospora</taxon>
    </lineage>
</organism>
<protein>
    <submittedName>
        <fullName evidence="1">Uncharacterized protein</fullName>
    </submittedName>
</protein>
<evidence type="ECO:0000313" key="1">
    <source>
        <dbReference type="EMBL" id="QRC94556.1"/>
    </source>
</evidence>
<reference evidence="2" key="1">
    <citation type="journal article" date="2021" name="BMC Genomics">
        <title>Chromosome-level genome assembly and manually-curated proteome of model necrotroph Parastagonospora nodorum Sn15 reveals a genome-wide trove of candidate effector homologs, and redundancy of virulence-related functions within an accessory chromosome.</title>
        <authorList>
            <person name="Bertazzoni S."/>
            <person name="Jones D.A.B."/>
            <person name="Phan H.T."/>
            <person name="Tan K.-C."/>
            <person name="Hane J.K."/>
        </authorList>
    </citation>
    <scope>NUCLEOTIDE SEQUENCE [LARGE SCALE GENOMIC DNA]</scope>
    <source>
        <strain evidence="2">SN15 / ATCC MYA-4574 / FGSC 10173)</strain>
    </source>
</reference>
<accession>A0A7U2EWS3</accession>
<name>A0A7U2EWS3_PHANO</name>
<dbReference type="AlphaFoldDB" id="A0A7U2EWS3"/>
<dbReference type="EMBL" id="CP069026">
    <property type="protein sequence ID" value="QRC94556.1"/>
    <property type="molecule type" value="Genomic_DNA"/>
</dbReference>
<sequence>MVIGVNCSFRSYGGCGLRVSLARTPLVLQRASLRNRPTKLLFRVFSDQASVMRVVRKTIDNGRNMTCCHNVKAP</sequence>